<dbReference type="PANTHER" id="PTHR47870">
    <property type="entry name" value="CYTOCHROME C-TYPE BIOGENESIS PROTEIN CCMH"/>
    <property type="match status" value="1"/>
</dbReference>
<dbReference type="Pfam" id="PF23892">
    <property type="entry name" value="Ig_CycH"/>
    <property type="match status" value="1"/>
</dbReference>
<feature type="domain" description="Cytochrome c-type biogenesis protein H Ig-like" evidence="7">
    <location>
        <begin position="298"/>
        <end position="402"/>
    </location>
</feature>
<evidence type="ECO:0000256" key="3">
    <source>
        <dbReference type="ARBA" id="ARBA00022748"/>
    </source>
</evidence>
<feature type="transmembrane region" description="Helical" evidence="6">
    <location>
        <begin position="99"/>
        <end position="119"/>
    </location>
</feature>
<dbReference type="InterPro" id="IPR056413">
    <property type="entry name" value="TPR_CcmH_CycH"/>
</dbReference>
<dbReference type="Pfam" id="PF23914">
    <property type="entry name" value="TPR_CcmH_CycH"/>
    <property type="match status" value="1"/>
</dbReference>
<protein>
    <submittedName>
        <fullName evidence="9">Cytochrome C-type biogenesis protein</fullName>
    </submittedName>
</protein>
<organism evidence="9 10">
    <name type="scientific">Cupriavidus taiwanensis</name>
    <dbReference type="NCBI Taxonomy" id="164546"/>
    <lineage>
        <taxon>Bacteria</taxon>
        <taxon>Pseudomonadati</taxon>
        <taxon>Pseudomonadota</taxon>
        <taxon>Betaproteobacteria</taxon>
        <taxon>Burkholderiales</taxon>
        <taxon>Burkholderiaceae</taxon>
        <taxon>Cupriavidus</taxon>
    </lineage>
</organism>
<dbReference type="Proteomes" id="UP000256805">
    <property type="component" value="Unassembled WGS sequence"/>
</dbReference>
<dbReference type="InterPro" id="IPR019734">
    <property type="entry name" value="TPR_rpt"/>
</dbReference>
<feature type="domain" description="Cytochrome c-type biogenesis protein H TPR" evidence="8">
    <location>
        <begin position="140"/>
        <end position="272"/>
    </location>
</feature>
<comment type="subcellular location">
    <subcellularLocation>
        <location evidence="1">Cell envelope</location>
    </subcellularLocation>
</comment>
<keyword evidence="6" id="KW-1133">Transmembrane helix</keyword>
<evidence type="ECO:0000259" key="7">
    <source>
        <dbReference type="Pfam" id="PF23892"/>
    </source>
</evidence>
<dbReference type="GO" id="GO:0005886">
    <property type="term" value="C:plasma membrane"/>
    <property type="evidence" value="ECO:0007669"/>
    <property type="project" value="TreeGrafter"/>
</dbReference>
<evidence type="ECO:0000256" key="2">
    <source>
        <dbReference type="ARBA" id="ARBA00022737"/>
    </source>
</evidence>
<dbReference type="RefSeq" id="WP_116384653.1">
    <property type="nucleotide sequence ID" value="NZ_LS483234.1"/>
</dbReference>
<dbReference type="GO" id="GO:0017004">
    <property type="term" value="P:cytochrome complex assembly"/>
    <property type="evidence" value="ECO:0007669"/>
    <property type="project" value="UniProtKB-KW"/>
</dbReference>
<dbReference type="Gene3D" id="1.25.40.10">
    <property type="entry name" value="Tetratricopeptide repeat domain"/>
    <property type="match status" value="1"/>
</dbReference>
<proteinExistence type="predicted"/>
<dbReference type="InterPro" id="IPR056412">
    <property type="entry name" value="Ig_CycH"/>
</dbReference>
<dbReference type="InterPro" id="IPR011990">
    <property type="entry name" value="TPR-like_helical_dom_sf"/>
</dbReference>
<keyword evidence="6" id="KW-0812">Transmembrane</keyword>
<dbReference type="InterPro" id="IPR017560">
    <property type="entry name" value="Cyt_c_biogenesis_CcmI"/>
</dbReference>
<sequence>MTIFWLLAAALIGAATLCLLWPLLRRRAPSDPAPPPERALLVDLYHDQLRELDRDLHAGALGAARHAEARDELGRRLLDEAAGTSAGPSGAGPSGAGPAPLLAALLLAALPSAAILLYLHLGNPVALWRANDLPAAGGSEHQLSGAQVEGMVNQLAQRLREAPGDAQGWAMLARSYSVLERHADAAAAYARAVELAPEVAALRSDYADVLATLNGGVLDDAPMAQVRRALALDPDDPKGLALAASAAAARGDKEAAIGYWEHLYRLLPADSQTAARIAANLAAARGTPAAAPAAAISGMVTLSERAGRAPQAGDTLFVYALPVDGSRMPLAVLRRQARDLPLSFTLDDAMAMRPDHRLSGQPQVLLEARISASGSALPKAGDLVGRTGPVAVGSEGVRIAIDGKIEGNPPP</sequence>
<evidence type="ECO:0000313" key="10">
    <source>
        <dbReference type="Proteomes" id="UP000256805"/>
    </source>
</evidence>
<evidence type="ECO:0000256" key="5">
    <source>
        <dbReference type="PROSITE-ProRule" id="PRU00339"/>
    </source>
</evidence>
<feature type="repeat" description="TPR" evidence="5">
    <location>
        <begin position="166"/>
        <end position="199"/>
    </location>
</feature>
<keyword evidence="3" id="KW-0201">Cytochrome c-type biogenesis</keyword>
<keyword evidence="2" id="KW-0677">Repeat</keyword>
<dbReference type="GO" id="GO:0030313">
    <property type="term" value="C:cell envelope"/>
    <property type="evidence" value="ECO:0007669"/>
    <property type="project" value="UniProtKB-SubCell"/>
</dbReference>
<evidence type="ECO:0000259" key="8">
    <source>
        <dbReference type="Pfam" id="PF23914"/>
    </source>
</evidence>
<dbReference type="PROSITE" id="PS50005">
    <property type="entry name" value="TPR"/>
    <property type="match status" value="1"/>
</dbReference>
<reference evidence="9 10" key="1">
    <citation type="submission" date="2018-01" db="EMBL/GenBank/DDBJ databases">
        <authorList>
            <person name="Gaut B.S."/>
            <person name="Morton B.R."/>
            <person name="Clegg M.T."/>
            <person name="Duvall M.R."/>
        </authorList>
    </citation>
    <scope>NUCLEOTIDE SEQUENCE [LARGE SCALE GENOMIC DNA]</scope>
    <source>
        <strain evidence="9">Cupriavidus taiwanensis cmp 52</strain>
    </source>
</reference>
<dbReference type="SUPFAM" id="SSF48452">
    <property type="entry name" value="TPR-like"/>
    <property type="match status" value="1"/>
</dbReference>
<keyword evidence="4 5" id="KW-0802">TPR repeat</keyword>
<evidence type="ECO:0000313" key="9">
    <source>
        <dbReference type="EMBL" id="SPS02051.1"/>
    </source>
</evidence>
<dbReference type="AlphaFoldDB" id="A0A375JBV4"/>
<dbReference type="InterPro" id="IPR051263">
    <property type="entry name" value="C-type_cytochrome_biogenesis"/>
</dbReference>
<accession>A0A375JBV4</accession>
<gene>
    <name evidence="9" type="primary">cycH</name>
    <name evidence="9" type="ORF">CBM2634_B80051</name>
</gene>
<dbReference type="EMBL" id="OVTA01000049">
    <property type="protein sequence ID" value="SPS02051.1"/>
    <property type="molecule type" value="Genomic_DNA"/>
</dbReference>
<evidence type="ECO:0000256" key="6">
    <source>
        <dbReference type="SAM" id="Phobius"/>
    </source>
</evidence>
<dbReference type="NCBIfam" id="TIGR03142">
    <property type="entry name" value="cytochro_ccmI"/>
    <property type="match status" value="1"/>
</dbReference>
<dbReference type="SMART" id="SM00028">
    <property type="entry name" value="TPR"/>
    <property type="match status" value="2"/>
</dbReference>
<evidence type="ECO:0000256" key="4">
    <source>
        <dbReference type="ARBA" id="ARBA00022803"/>
    </source>
</evidence>
<keyword evidence="6" id="KW-0472">Membrane</keyword>
<dbReference type="PANTHER" id="PTHR47870:SF4">
    <property type="entry name" value="CYTOCHROME C-TYPE BIOGENESIS PROTEIN CYCH"/>
    <property type="match status" value="1"/>
</dbReference>
<name>A0A375JBV4_9BURK</name>
<evidence type="ECO:0000256" key="1">
    <source>
        <dbReference type="ARBA" id="ARBA00004196"/>
    </source>
</evidence>